<proteinExistence type="predicted"/>
<organism evidence="2 3">
    <name type="scientific">Metabacillus indicus</name>
    <name type="common">Bacillus indicus</name>
    <dbReference type="NCBI Taxonomy" id="246786"/>
    <lineage>
        <taxon>Bacteria</taxon>
        <taxon>Bacillati</taxon>
        <taxon>Bacillota</taxon>
        <taxon>Bacilli</taxon>
        <taxon>Bacillales</taxon>
        <taxon>Bacillaceae</taxon>
        <taxon>Metabacillus</taxon>
    </lineage>
</organism>
<evidence type="ECO:0000256" key="1">
    <source>
        <dbReference type="SAM" id="SignalP"/>
    </source>
</evidence>
<dbReference type="OrthoDB" id="2967946at2"/>
<dbReference type="STRING" id="246786.GS18_0200890"/>
<dbReference type="RefSeq" id="WP_029565204.1">
    <property type="nucleotide sequence ID" value="NZ_CP176757.1"/>
</dbReference>
<keyword evidence="3" id="KW-1185">Reference proteome</keyword>
<reference evidence="2 3" key="1">
    <citation type="journal article" date="2005" name="Int. J. Syst. Evol. Microbiol.">
        <title>Bacillus cibi sp. nov., isolated from jeotgal, a traditional Korean fermented seafood.</title>
        <authorList>
            <person name="Yoon J.H."/>
            <person name="Lee C.H."/>
            <person name="Oh T.K."/>
        </authorList>
    </citation>
    <scope>NUCLEOTIDE SEQUENCE [LARGE SCALE GENOMIC DNA]</scope>
    <source>
        <strain evidence="2 3">DSM 16189</strain>
    </source>
</reference>
<protein>
    <recommendedName>
        <fullName evidence="4">Lipoprotein</fullName>
    </recommendedName>
</protein>
<comment type="caution">
    <text evidence="2">The sequence shown here is derived from an EMBL/GenBank/DDBJ whole genome shotgun (WGS) entry which is preliminary data.</text>
</comment>
<evidence type="ECO:0000313" key="2">
    <source>
        <dbReference type="EMBL" id="KEZ53580.1"/>
    </source>
</evidence>
<gene>
    <name evidence="2" type="ORF">GS18_0200890</name>
</gene>
<sequence>MKKLGAFFVIAAALLSGGCSLEANAVPKDVKSDIQKEFGIDIYVPEFSEYPVVYAEVFYPPAEIKNGKKDLELTYASEIGELEKEEKKSPDSSDSKLFYGPYSGEPKFRLTYSSYMLDLDEDESRVVDGVNVQYNKLEDKFLLVSFNSEGGSYNFEFLLSSDFSEEDALDVIEDVLKHTEEK</sequence>
<dbReference type="Proteomes" id="UP000028549">
    <property type="component" value="Unassembled WGS sequence"/>
</dbReference>
<evidence type="ECO:0008006" key="4">
    <source>
        <dbReference type="Google" id="ProtNLM"/>
    </source>
</evidence>
<dbReference type="PROSITE" id="PS51257">
    <property type="entry name" value="PROKAR_LIPOPROTEIN"/>
    <property type="match status" value="1"/>
</dbReference>
<dbReference type="AlphaFoldDB" id="A0A084H1W8"/>
<dbReference type="EMBL" id="JNVC02000001">
    <property type="protein sequence ID" value="KEZ53580.1"/>
    <property type="molecule type" value="Genomic_DNA"/>
</dbReference>
<feature type="signal peptide" evidence="1">
    <location>
        <begin position="1"/>
        <end position="25"/>
    </location>
</feature>
<accession>A0A084H1W8</accession>
<name>A0A084H1W8_METID</name>
<keyword evidence="1" id="KW-0732">Signal</keyword>
<feature type="chain" id="PRO_5001776172" description="Lipoprotein" evidence="1">
    <location>
        <begin position="26"/>
        <end position="182"/>
    </location>
</feature>
<evidence type="ECO:0000313" key="3">
    <source>
        <dbReference type="Proteomes" id="UP000028549"/>
    </source>
</evidence>